<dbReference type="RefSeq" id="XP_503700.2">
    <property type="nucleotide sequence ID" value="XM_503700.2"/>
</dbReference>
<accession>A0A1D8NHM2</accession>
<proteinExistence type="predicted"/>
<dbReference type="KEGG" id="yli:2912493"/>
<organism evidence="1 2">
    <name type="scientific">Yarrowia lipolytica</name>
    <name type="common">Candida lipolytica</name>
    <dbReference type="NCBI Taxonomy" id="4952"/>
    <lineage>
        <taxon>Eukaryota</taxon>
        <taxon>Fungi</taxon>
        <taxon>Dikarya</taxon>
        <taxon>Ascomycota</taxon>
        <taxon>Saccharomycotina</taxon>
        <taxon>Dipodascomycetes</taxon>
        <taxon>Dipodascales</taxon>
        <taxon>Dipodascales incertae sedis</taxon>
        <taxon>Yarrowia</taxon>
    </lineage>
</organism>
<reference evidence="1 2" key="1">
    <citation type="journal article" date="2016" name="PLoS ONE">
        <title>Sequence Assembly of Yarrowia lipolytica Strain W29/CLIB89 Shows Transposable Element Diversity.</title>
        <authorList>
            <person name="Magnan C."/>
            <person name="Yu J."/>
            <person name="Chang I."/>
            <person name="Jahn E."/>
            <person name="Kanomata Y."/>
            <person name="Wu J."/>
            <person name="Zeller M."/>
            <person name="Oakes M."/>
            <person name="Baldi P."/>
            <person name="Sandmeyer S."/>
        </authorList>
    </citation>
    <scope>NUCLEOTIDE SEQUENCE [LARGE SCALE GENOMIC DNA]</scope>
    <source>
        <strain evidence="2">CLIB89(W29)</strain>
    </source>
</reference>
<evidence type="ECO:0000313" key="1">
    <source>
        <dbReference type="EMBL" id="AOW05133.1"/>
    </source>
</evidence>
<gene>
    <name evidence="1" type="ORF">YALI1_E10417g</name>
</gene>
<protein>
    <submittedName>
        <fullName evidence="1">Uncharacterized protein</fullName>
    </submittedName>
</protein>
<sequence>MDLLGTTLENAILPTLNATIRSKKPFPTPIPQLEHTNVLISKFYNRPRDSPGSSWLICCVDDRRKRVLCAISPEVAKQFQDKYHTELTEETSLVIKFLNAPYLSLVSGSFVDSLPLFLPVQYDPSKYMGISDARMIVVVTQPVHKIAQGASLQHRFVPMLSVVIDKQPDQAGKPIYPPDRRAAKRRVEFQEGYMSQRTVFTDLRRLSEPSRGSLDDAPGKHISEELLRIGGLRAQSGGDRQEKRVPKKFDHSGYLRDIMGGEEVRTEIESLDVDEEHLEYWTEVFELLNEDTEVPRRTPFLNVKKTVT</sequence>
<dbReference type="GeneID" id="2912493"/>
<dbReference type="EMBL" id="CP017557">
    <property type="protein sequence ID" value="AOW05133.1"/>
    <property type="molecule type" value="Genomic_DNA"/>
</dbReference>
<dbReference type="VEuPathDB" id="FungiDB:YALI1_E10417g"/>
<dbReference type="VEuPathDB" id="FungiDB:YALI0_E08558g"/>
<evidence type="ECO:0000313" key="2">
    <source>
        <dbReference type="Proteomes" id="UP000182444"/>
    </source>
</evidence>
<dbReference type="AlphaFoldDB" id="A0A1D8NHM2"/>
<dbReference type="Proteomes" id="UP000182444">
    <property type="component" value="Chromosome 1E"/>
</dbReference>
<name>A0A1D8NHM2_YARLL</name>